<evidence type="ECO:0000313" key="1">
    <source>
        <dbReference type="EMBL" id="UFP95607.1"/>
    </source>
</evidence>
<sequence length="136" mass="15001">MPQQLLSRATLGERRPQMVYLAAHRDWPLSVGTTSQVVPRTGIAVVQTDSWALTVWLIEAINAILDGKDFHARRPPGKIQRSGRFEVIEGNLFVWGWPWSWSRSSIQVARQVPAALGEELNLLCGASAARSAESPG</sequence>
<evidence type="ECO:0000313" key="2">
    <source>
        <dbReference type="Proteomes" id="UP001054846"/>
    </source>
</evidence>
<keyword evidence="2" id="KW-1185">Reference proteome</keyword>
<gene>
    <name evidence="1" type="ORF">ISF26_05015</name>
</gene>
<proteinExistence type="predicted"/>
<name>A0ABY3PPN4_9CYAN</name>
<organism evidence="1 2">
    <name type="scientific">Gloeobacter morelensis MG652769</name>
    <dbReference type="NCBI Taxonomy" id="2781736"/>
    <lineage>
        <taxon>Bacteria</taxon>
        <taxon>Bacillati</taxon>
        <taxon>Cyanobacteriota</taxon>
        <taxon>Cyanophyceae</taxon>
        <taxon>Gloeobacterales</taxon>
        <taxon>Gloeobacteraceae</taxon>
        <taxon>Gloeobacter</taxon>
        <taxon>Gloeobacter morelensis</taxon>
    </lineage>
</organism>
<reference evidence="1 2" key="1">
    <citation type="journal article" date="2021" name="Genome Biol. Evol.">
        <title>Complete Genome Sequencing of a Novel Gloeobacter Species from a Waterfall Cave in Mexico.</title>
        <authorList>
            <person name="Saw J.H."/>
            <person name="Cardona T."/>
            <person name="Montejano G."/>
        </authorList>
    </citation>
    <scope>NUCLEOTIDE SEQUENCE [LARGE SCALE GENOMIC DNA]</scope>
    <source>
        <strain evidence="1">MG652769</strain>
    </source>
</reference>
<dbReference type="EMBL" id="CP063845">
    <property type="protein sequence ID" value="UFP95607.1"/>
    <property type="molecule type" value="Genomic_DNA"/>
</dbReference>
<dbReference type="Proteomes" id="UP001054846">
    <property type="component" value="Chromosome"/>
</dbReference>
<accession>A0ABY3PPN4</accession>
<dbReference type="RefSeq" id="WP_230842833.1">
    <property type="nucleotide sequence ID" value="NZ_CP063845.1"/>
</dbReference>
<protein>
    <submittedName>
        <fullName evidence="1">Uncharacterized protein</fullName>
    </submittedName>
</protein>